<protein>
    <submittedName>
        <fullName evidence="4">MutT/nudix</fullName>
    </submittedName>
</protein>
<name>G9BAR7_9ARCH</name>
<dbReference type="SUPFAM" id="SSF55811">
    <property type="entry name" value="Nudix"/>
    <property type="match status" value="1"/>
</dbReference>
<keyword evidence="2" id="KW-0378">Hydrolase</keyword>
<dbReference type="PANTHER" id="PTHR43046:SF14">
    <property type="entry name" value="MUTT_NUDIX FAMILY PROTEIN"/>
    <property type="match status" value="1"/>
</dbReference>
<evidence type="ECO:0000313" key="4">
    <source>
        <dbReference type="EMBL" id="ADQ54423.1"/>
    </source>
</evidence>
<dbReference type="PANTHER" id="PTHR43046">
    <property type="entry name" value="GDP-MANNOSE MANNOSYL HYDROLASE"/>
    <property type="match status" value="1"/>
</dbReference>
<dbReference type="CDD" id="cd02883">
    <property type="entry name" value="NUDIX_Hydrolase"/>
    <property type="match status" value="1"/>
</dbReference>
<evidence type="ECO:0000256" key="2">
    <source>
        <dbReference type="ARBA" id="ARBA00022801"/>
    </source>
</evidence>
<organism evidence="4">
    <name type="scientific">uncultured marine crenarchaeote E37-7F</name>
    <dbReference type="NCBI Taxonomy" id="907717"/>
    <lineage>
        <taxon>Archaea</taxon>
        <taxon>Candidatus Bathyarchaeota</taxon>
        <taxon>environmental samples</taxon>
    </lineage>
</organism>
<evidence type="ECO:0000256" key="1">
    <source>
        <dbReference type="ARBA" id="ARBA00001946"/>
    </source>
</evidence>
<dbReference type="Pfam" id="PF00293">
    <property type="entry name" value="NUDIX"/>
    <property type="match status" value="1"/>
</dbReference>
<dbReference type="InterPro" id="IPR015797">
    <property type="entry name" value="NUDIX_hydrolase-like_dom_sf"/>
</dbReference>
<dbReference type="PROSITE" id="PS00893">
    <property type="entry name" value="NUDIX_BOX"/>
    <property type="match status" value="1"/>
</dbReference>
<dbReference type="EMBL" id="HQ214611">
    <property type="protein sequence ID" value="ADQ54423.1"/>
    <property type="molecule type" value="Genomic_DNA"/>
</dbReference>
<feature type="domain" description="Nudix hydrolase" evidence="3">
    <location>
        <begin position="15"/>
        <end position="138"/>
    </location>
</feature>
<reference evidence="4" key="1">
    <citation type="journal article" date="2012" name="Environ. Microbiol.">
        <title>Genetic structure of three fosmid-fragments encoding 16S rRNA genes of the Miscellaneous Crenarchaeotic Group (MCG): implications for physiology and evolution of marine sedimentary archaea.</title>
        <authorList>
            <person name="Li P.Y."/>
            <person name="Xie B.B."/>
            <person name="Zhang X.Y."/>
            <person name="Qin Q.L."/>
            <person name="Dang H.Y."/>
            <person name="Wang X.M."/>
            <person name="Chen X.L."/>
            <person name="Yu J."/>
            <person name="Zhang Y.Z."/>
        </authorList>
    </citation>
    <scope>NUCLEOTIDE SEQUENCE</scope>
</reference>
<dbReference type="PROSITE" id="PS51462">
    <property type="entry name" value="NUDIX"/>
    <property type="match status" value="1"/>
</dbReference>
<gene>
    <name evidence="4" type="ORF">E37-7F_40</name>
</gene>
<dbReference type="InterPro" id="IPR020084">
    <property type="entry name" value="NUDIX_hydrolase_CS"/>
</dbReference>
<dbReference type="GO" id="GO:0016787">
    <property type="term" value="F:hydrolase activity"/>
    <property type="evidence" value="ECO:0007669"/>
    <property type="project" value="UniProtKB-KW"/>
</dbReference>
<dbReference type="Gene3D" id="3.90.79.10">
    <property type="entry name" value="Nucleoside Triphosphate Pyrophosphohydrolase"/>
    <property type="match status" value="1"/>
</dbReference>
<dbReference type="AlphaFoldDB" id="G9BAR7"/>
<dbReference type="InterPro" id="IPR000086">
    <property type="entry name" value="NUDIX_hydrolase_dom"/>
</dbReference>
<proteinExistence type="predicted"/>
<comment type="cofactor">
    <cofactor evidence="1">
        <name>Mg(2+)</name>
        <dbReference type="ChEBI" id="CHEBI:18420"/>
    </cofactor>
</comment>
<evidence type="ECO:0000259" key="3">
    <source>
        <dbReference type="PROSITE" id="PS51462"/>
    </source>
</evidence>
<sequence>MRNIQKEWTLSRNETSILNKVVLILRDNDMLLFAKRSNAEKHLKGWIPLPAGGHIEVEETAEEAIIREAREELGIVVKITRFLGQVKHKDQLLVFEGKPLSGDFILDRREIEEIKWIPINQAKIFSINILTDKILALL</sequence>
<accession>G9BAR7</accession>